<evidence type="ECO:0000256" key="2">
    <source>
        <dbReference type="ARBA" id="ARBA00004162"/>
    </source>
</evidence>
<dbReference type="InterPro" id="IPR005503">
    <property type="entry name" value="FliL"/>
</dbReference>
<name>A0A7U7ESE0_9GAMM</name>
<organism evidence="11 12">
    <name type="scientific">Zestomonas carbonaria</name>
    <dbReference type="NCBI Taxonomy" id="2762745"/>
    <lineage>
        <taxon>Bacteria</taxon>
        <taxon>Pseudomonadati</taxon>
        <taxon>Pseudomonadota</taxon>
        <taxon>Gammaproteobacteria</taxon>
        <taxon>Pseudomonadales</taxon>
        <taxon>Pseudomonadaceae</taxon>
        <taxon>Zestomonas</taxon>
    </lineage>
</organism>
<evidence type="ECO:0000256" key="1">
    <source>
        <dbReference type="ARBA" id="ARBA00002254"/>
    </source>
</evidence>
<reference evidence="11 12" key="1">
    <citation type="submission" date="2020-08" db="EMBL/GenBank/DDBJ databases">
        <authorList>
            <person name="Criscuolo A."/>
        </authorList>
    </citation>
    <scope>NUCLEOTIDE SEQUENCE [LARGE SCALE GENOMIC DNA]</scope>
    <source>
        <strain evidence="11">CIP111764</strain>
    </source>
</reference>
<comment type="similarity">
    <text evidence="3 10">Belongs to the FliL family.</text>
</comment>
<dbReference type="RefSeq" id="WP_187673531.1">
    <property type="nucleotide sequence ID" value="NZ_CAJFCI010000082.1"/>
</dbReference>
<evidence type="ECO:0000313" key="11">
    <source>
        <dbReference type="EMBL" id="CAD5110220.1"/>
    </source>
</evidence>
<keyword evidence="7 10" id="KW-0283">Flagellar rotation</keyword>
<evidence type="ECO:0000313" key="12">
    <source>
        <dbReference type="Proteomes" id="UP000583387"/>
    </source>
</evidence>
<evidence type="ECO:0000256" key="6">
    <source>
        <dbReference type="ARBA" id="ARBA00022692"/>
    </source>
</evidence>
<evidence type="ECO:0000256" key="9">
    <source>
        <dbReference type="ARBA" id="ARBA00023136"/>
    </source>
</evidence>
<evidence type="ECO:0000256" key="3">
    <source>
        <dbReference type="ARBA" id="ARBA00008281"/>
    </source>
</evidence>
<keyword evidence="12" id="KW-1185">Reference proteome</keyword>
<keyword evidence="5 10" id="KW-0145">Chemotaxis</keyword>
<keyword evidence="6" id="KW-0812">Transmembrane</keyword>
<comment type="caution">
    <text evidence="11">The sequence shown here is derived from an EMBL/GenBank/DDBJ whole genome shotgun (WGS) entry which is preliminary data.</text>
</comment>
<evidence type="ECO:0000256" key="4">
    <source>
        <dbReference type="ARBA" id="ARBA00022475"/>
    </source>
</evidence>
<evidence type="ECO:0000256" key="10">
    <source>
        <dbReference type="RuleBase" id="RU364125"/>
    </source>
</evidence>
<keyword evidence="8" id="KW-1133">Transmembrane helix</keyword>
<comment type="subcellular location">
    <subcellularLocation>
        <location evidence="10">Cell inner membrane</location>
    </subcellularLocation>
    <subcellularLocation>
        <location evidence="2">Cell membrane</location>
        <topology evidence="2">Single-pass membrane protein</topology>
    </subcellularLocation>
</comment>
<accession>A0A7U7ESE0</accession>
<sequence length="166" mass="18103">MTMPRIMLLILLLNTAIAAGGVVLNYLLLKPLANGNAARSVSDKAEVADASAGEEPVEEGERAEYTFFPVNKIVVSLPGEGREHYFVVDLVLQADIKTDKKKLEQIDPMVRNSAVAHLSAMKFEQLRGKPIPELQAGLEQALLGDFASRRVAAPFEHVLVSKLIVQ</sequence>
<dbReference type="EMBL" id="CAJFCI010000082">
    <property type="protein sequence ID" value="CAD5110220.1"/>
    <property type="molecule type" value="Genomic_DNA"/>
</dbReference>
<keyword evidence="11" id="KW-0969">Cilium</keyword>
<evidence type="ECO:0000256" key="5">
    <source>
        <dbReference type="ARBA" id="ARBA00022500"/>
    </source>
</evidence>
<dbReference type="Proteomes" id="UP000583387">
    <property type="component" value="Unassembled WGS sequence"/>
</dbReference>
<dbReference type="AlphaFoldDB" id="A0A7U7ESE0"/>
<protein>
    <recommendedName>
        <fullName evidence="10">Flagellar protein FliL</fullName>
    </recommendedName>
</protein>
<keyword evidence="4" id="KW-1003">Cell membrane</keyword>
<keyword evidence="11" id="KW-0966">Cell projection</keyword>
<keyword evidence="10" id="KW-0997">Cell inner membrane</keyword>
<keyword evidence="9 10" id="KW-0472">Membrane</keyword>
<dbReference type="GO" id="GO:0009425">
    <property type="term" value="C:bacterial-type flagellum basal body"/>
    <property type="evidence" value="ECO:0007669"/>
    <property type="project" value="InterPro"/>
</dbReference>
<gene>
    <name evidence="11" type="primary">lafL</name>
    <name evidence="11" type="ORF">PSEWESI4_04538</name>
</gene>
<dbReference type="GO" id="GO:0071973">
    <property type="term" value="P:bacterial-type flagellum-dependent cell motility"/>
    <property type="evidence" value="ECO:0007669"/>
    <property type="project" value="InterPro"/>
</dbReference>
<dbReference type="GO" id="GO:0006935">
    <property type="term" value="P:chemotaxis"/>
    <property type="evidence" value="ECO:0007669"/>
    <property type="project" value="UniProtKB-KW"/>
</dbReference>
<dbReference type="GO" id="GO:0005886">
    <property type="term" value="C:plasma membrane"/>
    <property type="evidence" value="ECO:0007669"/>
    <property type="project" value="UniProtKB-SubCell"/>
</dbReference>
<dbReference type="Pfam" id="PF03748">
    <property type="entry name" value="FliL"/>
    <property type="match status" value="1"/>
</dbReference>
<comment type="function">
    <text evidence="1 10">Controls the rotational direction of flagella during chemotaxis.</text>
</comment>
<evidence type="ECO:0000256" key="8">
    <source>
        <dbReference type="ARBA" id="ARBA00022989"/>
    </source>
</evidence>
<keyword evidence="11" id="KW-0282">Flagellum</keyword>
<proteinExistence type="inferred from homology"/>
<evidence type="ECO:0000256" key="7">
    <source>
        <dbReference type="ARBA" id="ARBA00022779"/>
    </source>
</evidence>